<dbReference type="InterPro" id="IPR005569">
    <property type="entry name" value="Arc_DNA-bd_dom"/>
</dbReference>
<sequence>MSKFPSQEMDRFNVRLPAGMRDAIADRAKRNGRSMNSEIVDIISSALSQPALAQEGIEYLLGLAEEGEAEKLSKNDRDRARSLVLDAAAIMAHRLESESKDLRILLYLASKDSPLKESEDLN</sequence>
<evidence type="ECO:0000313" key="3">
    <source>
        <dbReference type="Proteomes" id="UP000515488"/>
    </source>
</evidence>
<dbReference type="AlphaFoldDB" id="A0A6S5K8K4"/>
<evidence type="ECO:0000313" key="2">
    <source>
        <dbReference type="EMBL" id="BBS32445.1"/>
    </source>
</evidence>
<feature type="domain" description="Arc-like DNA binding" evidence="1">
    <location>
        <begin position="7"/>
        <end position="51"/>
    </location>
</feature>
<dbReference type="EMBL" id="AP022126">
    <property type="protein sequence ID" value="BBS32445.1"/>
    <property type="molecule type" value="Genomic_DNA"/>
</dbReference>
<dbReference type="SUPFAM" id="SSF47598">
    <property type="entry name" value="Ribbon-helix-helix"/>
    <property type="match status" value="1"/>
</dbReference>
<gene>
    <name evidence="2" type="ORF">WP5S18C02_26510</name>
</gene>
<proteinExistence type="predicted"/>
<name>A0A6S5K8K4_ENTCL</name>
<dbReference type="GO" id="GO:0006355">
    <property type="term" value="P:regulation of DNA-templated transcription"/>
    <property type="evidence" value="ECO:0007669"/>
    <property type="project" value="InterPro"/>
</dbReference>
<dbReference type="RefSeq" id="WP_224213912.1">
    <property type="nucleotide sequence ID" value="NZ_AP022126.1"/>
</dbReference>
<accession>A0A6S5K8K4</accession>
<protein>
    <recommendedName>
        <fullName evidence="1">Arc-like DNA binding domain-containing protein</fullName>
    </recommendedName>
</protein>
<dbReference type="Pfam" id="PF03869">
    <property type="entry name" value="Arc"/>
    <property type="match status" value="1"/>
</dbReference>
<organism evidence="2 3">
    <name type="scientific">Enterobacter cloacae</name>
    <dbReference type="NCBI Taxonomy" id="550"/>
    <lineage>
        <taxon>Bacteria</taxon>
        <taxon>Pseudomonadati</taxon>
        <taxon>Pseudomonadota</taxon>
        <taxon>Gammaproteobacteria</taxon>
        <taxon>Enterobacterales</taxon>
        <taxon>Enterobacteriaceae</taxon>
        <taxon>Enterobacter</taxon>
        <taxon>Enterobacter cloacae complex</taxon>
    </lineage>
</organism>
<reference evidence="2 3" key="1">
    <citation type="submission" date="2019-12" db="EMBL/GenBank/DDBJ databases">
        <title>complete genome sequences of Enterobacter cloacae str. WP5-S18-CRE-02 isolated from wastewater treatment plant effluent.</title>
        <authorList>
            <person name="Sekizuka T."/>
            <person name="Itokawa K."/>
            <person name="Yatsu K."/>
            <person name="Inamine Y."/>
            <person name="Kuroda M."/>
        </authorList>
    </citation>
    <scope>NUCLEOTIDE SEQUENCE [LARGE SCALE GENOMIC DNA]</scope>
    <source>
        <strain evidence="2 3">WP5-S18-CRE-02</strain>
    </source>
</reference>
<dbReference type="GO" id="GO:0043565">
    <property type="term" value="F:sequence-specific DNA binding"/>
    <property type="evidence" value="ECO:0007669"/>
    <property type="project" value="UniProtKB-ARBA"/>
</dbReference>
<dbReference type="Gene3D" id="1.10.1220.10">
    <property type="entry name" value="Met repressor-like"/>
    <property type="match status" value="1"/>
</dbReference>
<evidence type="ECO:0000259" key="1">
    <source>
        <dbReference type="Pfam" id="PF03869"/>
    </source>
</evidence>
<dbReference type="InterPro" id="IPR013321">
    <property type="entry name" value="Arc_rbn_hlx_hlx"/>
</dbReference>
<dbReference type="Proteomes" id="UP000515488">
    <property type="component" value="Chromosome"/>
</dbReference>
<dbReference type="InterPro" id="IPR010985">
    <property type="entry name" value="Ribbon_hlx_hlx"/>
</dbReference>